<sequence length="249" mass="28227">MISLTTDFDDFYVGQIKGIIYKINPEAKIIDITHKIRRQSIYEALYVISNSYRYFPKNTVHIVVVDPGVGSNRDPIMIEQKDHIFIGPDNGIFSLMEGDIYKIMTDVLFNKLLKYGIQNISNTFHGRDIFAPAAALLDKGERDFLEEKSHKVILDLKRDIKKDSISASVLFVDIFGNVILNIKKEDINTDQIELSNIKLPILNNYEEGKSHELIALFSSSGHLEISKYLGSANSTLNVKAGDTLLIKFR</sequence>
<dbReference type="AlphaFoldDB" id="A0A150J7M2"/>
<dbReference type="Proteomes" id="UP000075578">
    <property type="component" value="Unassembled WGS sequence"/>
</dbReference>
<evidence type="ECO:0000259" key="3">
    <source>
        <dbReference type="Pfam" id="PF01887"/>
    </source>
</evidence>
<evidence type="ECO:0000313" key="5">
    <source>
        <dbReference type="EMBL" id="KYC53226.1"/>
    </source>
</evidence>
<accession>A0A150J7M2</accession>
<dbReference type="GO" id="GO:0016740">
    <property type="term" value="F:transferase activity"/>
    <property type="evidence" value="ECO:0007669"/>
    <property type="project" value="UniProtKB-KW"/>
</dbReference>
<feature type="domain" description="S-adenosyl-l-methionine hydroxide adenosyltransferase C-terminal" evidence="4">
    <location>
        <begin position="168"/>
        <end position="243"/>
    </location>
</feature>
<organism evidence="5 6">
    <name type="scientific">Candidatus Methanofastidiosum methylothiophilum</name>
    <dbReference type="NCBI Taxonomy" id="1705564"/>
    <lineage>
        <taxon>Archaea</taxon>
        <taxon>Methanobacteriati</taxon>
        <taxon>Methanobacteriota</taxon>
        <taxon>Stenosarchaea group</taxon>
        <taxon>Candidatus Methanofastidiosia</taxon>
        <taxon>Candidatus Methanofastidiosales</taxon>
        <taxon>Candidatus Methanofastidiosaceae</taxon>
        <taxon>Candidatus Methanofastidiosum</taxon>
    </lineage>
</organism>
<name>A0A150J7M2_9EURY</name>
<dbReference type="SUPFAM" id="SSF101852">
    <property type="entry name" value="Bacterial fluorinating enzyme, C-terminal domain"/>
    <property type="match status" value="1"/>
</dbReference>
<evidence type="ECO:0000256" key="2">
    <source>
        <dbReference type="ARBA" id="ARBA00024035"/>
    </source>
</evidence>
<dbReference type="InterPro" id="IPR023227">
    <property type="entry name" value="SAM_OH_AdoTrfase_C_sf"/>
</dbReference>
<dbReference type="PIRSF" id="PIRSF006779">
    <property type="entry name" value="UCP006779"/>
    <property type="match status" value="1"/>
</dbReference>
<dbReference type="Pfam" id="PF20257">
    <property type="entry name" value="SAM_HAT_C"/>
    <property type="match status" value="1"/>
</dbReference>
<dbReference type="Gene3D" id="2.40.30.90">
    <property type="entry name" value="Bacterial fluorinating enzyme like"/>
    <property type="match status" value="1"/>
</dbReference>
<gene>
    <name evidence="5" type="ORF">AMQ74_00471</name>
</gene>
<dbReference type="EMBL" id="LNGD01000016">
    <property type="protein sequence ID" value="KYC53226.1"/>
    <property type="molecule type" value="Genomic_DNA"/>
</dbReference>
<dbReference type="SUPFAM" id="SSF102522">
    <property type="entry name" value="Bacterial fluorinating enzyme, N-terminal domain"/>
    <property type="match status" value="1"/>
</dbReference>
<evidence type="ECO:0000256" key="1">
    <source>
        <dbReference type="ARBA" id="ARBA00022691"/>
    </source>
</evidence>
<comment type="caution">
    <text evidence="5">The sequence shown here is derived from an EMBL/GenBank/DDBJ whole genome shotgun (WGS) entry which is preliminary data.</text>
</comment>
<dbReference type="Gene3D" id="3.40.50.10790">
    <property type="entry name" value="S-adenosyl-l-methionine hydroxide adenosyltransferase, N-terminal"/>
    <property type="match status" value="1"/>
</dbReference>
<dbReference type="InterPro" id="IPR046470">
    <property type="entry name" value="SAM_HAT_C"/>
</dbReference>
<dbReference type="PANTHER" id="PTHR35092:SF1">
    <property type="entry name" value="CHLORINASE MJ1651"/>
    <property type="match status" value="1"/>
</dbReference>
<dbReference type="PATRIC" id="fig|1705564.3.peg.477"/>
<protein>
    <submittedName>
        <fullName evidence="5">Chlorinase</fullName>
        <ecNumber evidence="5">2.5.1.-</ecNumber>
    </submittedName>
</protein>
<comment type="similarity">
    <text evidence="2">Belongs to the SAM hydrolase / SAM-dependent halogenase family.</text>
</comment>
<dbReference type="Pfam" id="PF01887">
    <property type="entry name" value="SAM_HAT_N"/>
    <property type="match status" value="1"/>
</dbReference>
<feature type="domain" description="S-adenosyl-l-methionine hydroxide adenosyltransferase N-terminal" evidence="3">
    <location>
        <begin position="2"/>
        <end position="141"/>
    </location>
</feature>
<evidence type="ECO:0000259" key="4">
    <source>
        <dbReference type="Pfam" id="PF20257"/>
    </source>
</evidence>
<proteinExistence type="inferred from homology"/>
<reference evidence="5 6" key="1">
    <citation type="journal article" date="2016" name="ISME J.">
        <title>Chasing the elusive Euryarchaeota class WSA2: genomes reveal a uniquely fastidious methyl-reducing methanogen.</title>
        <authorList>
            <person name="Nobu M.K."/>
            <person name="Narihiro T."/>
            <person name="Kuroda K."/>
            <person name="Mei R."/>
            <person name="Liu W.T."/>
        </authorList>
    </citation>
    <scope>NUCLEOTIDE SEQUENCE [LARGE SCALE GENOMIC DNA]</scope>
    <source>
        <strain evidence="5">U1lsi0528_Bin089</strain>
    </source>
</reference>
<dbReference type="InterPro" id="IPR002747">
    <property type="entry name" value="SAM_OH_AdoTrfase"/>
</dbReference>
<keyword evidence="5" id="KW-0808">Transferase</keyword>
<dbReference type="InterPro" id="IPR046469">
    <property type="entry name" value="SAM_HAT_N"/>
</dbReference>
<dbReference type="PANTHER" id="PTHR35092">
    <property type="entry name" value="CHLORINASE MJ1651"/>
    <property type="match status" value="1"/>
</dbReference>
<dbReference type="InterPro" id="IPR023228">
    <property type="entry name" value="SAM_OH_AdoTrfase_N_sf"/>
</dbReference>
<keyword evidence="1" id="KW-0949">S-adenosyl-L-methionine</keyword>
<dbReference type="EC" id="2.5.1.-" evidence="5"/>
<evidence type="ECO:0000313" key="6">
    <source>
        <dbReference type="Proteomes" id="UP000075578"/>
    </source>
</evidence>